<gene>
    <name evidence="2" type="ORF">HW932_14800</name>
</gene>
<dbReference type="RefSeq" id="WP_176977268.1">
    <property type="nucleotide sequence ID" value="NZ_JABZEO010000010.1"/>
</dbReference>
<name>A0A850RM31_9GAMM</name>
<comment type="caution">
    <text evidence="2">The sequence shown here is derived from an EMBL/GenBank/DDBJ whole genome shotgun (WGS) entry which is preliminary data.</text>
</comment>
<dbReference type="Proteomes" id="UP000592294">
    <property type="component" value="Unassembled WGS sequence"/>
</dbReference>
<evidence type="ECO:0000313" key="2">
    <source>
        <dbReference type="EMBL" id="NVZ10531.1"/>
    </source>
</evidence>
<keyword evidence="3" id="KW-1185">Reference proteome</keyword>
<proteinExistence type="predicted"/>
<sequence length="212" mass="24211">MSQACPAHVILQFIINQIHEGHFERVLDLGLTWEQIRLLESLAGRDLHYLFEAAAHFVSLQISIDPHQSEVVLRRLREQQQLRETQQALLRAGAPRQLMIQLYGWNADHYWKQRRFLGLGQDHPRGGRPANPSRRQEAQILRAWDQFTDRPLGERYLETARAAGVSVRQVHRLLEGLAAPDPEAPPTQAPAVRPGPPAYRTRSTPPGMRDAH</sequence>
<dbReference type="EMBL" id="JABZEO010000010">
    <property type="protein sequence ID" value="NVZ10531.1"/>
    <property type="molecule type" value="Genomic_DNA"/>
</dbReference>
<dbReference type="AlphaFoldDB" id="A0A850RM31"/>
<dbReference type="InterPro" id="IPR021364">
    <property type="entry name" value="DUF2857"/>
</dbReference>
<feature type="compositionally biased region" description="Pro residues" evidence="1">
    <location>
        <begin position="182"/>
        <end position="197"/>
    </location>
</feature>
<evidence type="ECO:0000256" key="1">
    <source>
        <dbReference type="SAM" id="MobiDB-lite"/>
    </source>
</evidence>
<protein>
    <submittedName>
        <fullName evidence="2">DUF2857 family protein</fullName>
    </submittedName>
</protein>
<feature type="region of interest" description="Disordered" evidence="1">
    <location>
        <begin position="177"/>
        <end position="212"/>
    </location>
</feature>
<dbReference type="Pfam" id="PF11198">
    <property type="entry name" value="DUF2857"/>
    <property type="match status" value="1"/>
</dbReference>
<reference evidence="2 3" key="1">
    <citation type="submission" date="2020-06" db="EMBL/GenBank/DDBJ databases">
        <title>Whole-genome sequence of Allochromatium humboldtianum DSM 21881, type strain.</title>
        <authorList>
            <person name="Kyndt J.A."/>
            <person name="Meyer T.E."/>
        </authorList>
    </citation>
    <scope>NUCLEOTIDE SEQUENCE [LARGE SCALE GENOMIC DNA]</scope>
    <source>
        <strain evidence="2 3">DSM 21881</strain>
    </source>
</reference>
<accession>A0A850RM31</accession>
<organism evidence="2 3">
    <name type="scientific">Allochromatium humboldtianum</name>
    <dbReference type="NCBI Taxonomy" id="504901"/>
    <lineage>
        <taxon>Bacteria</taxon>
        <taxon>Pseudomonadati</taxon>
        <taxon>Pseudomonadota</taxon>
        <taxon>Gammaproteobacteria</taxon>
        <taxon>Chromatiales</taxon>
        <taxon>Chromatiaceae</taxon>
        <taxon>Allochromatium</taxon>
    </lineage>
</organism>
<evidence type="ECO:0000313" key="3">
    <source>
        <dbReference type="Proteomes" id="UP000592294"/>
    </source>
</evidence>